<organism evidence="2 3">
    <name type="scientific">Musa troglodytarum</name>
    <name type="common">fe'i banana</name>
    <dbReference type="NCBI Taxonomy" id="320322"/>
    <lineage>
        <taxon>Eukaryota</taxon>
        <taxon>Viridiplantae</taxon>
        <taxon>Streptophyta</taxon>
        <taxon>Embryophyta</taxon>
        <taxon>Tracheophyta</taxon>
        <taxon>Spermatophyta</taxon>
        <taxon>Magnoliopsida</taxon>
        <taxon>Liliopsida</taxon>
        <taxon>Zingiberales</taxon>
        <taxon>Musaceae</taxon>
        <taxon>Musa</taxon>
    </lineage>
</organism>
<dbReference type="EMBL" id="CP097507">
    <property type="protein sequence ID" value="URE01275.1"/>
    <property type="molecule type" value="Genomic_DNA"/>
</dbReference>
<protein>
    <submittedName>
        <fullName evidence="2">Uncharacterized protein</fullName>
    </submittedName>
</protein>
<name>A0A9E7FSP4_9LILI</name>
<dbReference type="PANTHER" id="PTHR40836">
    <property type="entry name" value="RB1-INDUCIBLE COILED-COIL PROTEIN"/>
    <property type="match status" value="1"/>
</dbReference>
<proteinExistence type="predicted"/>
<feature type="compositionally biased region" description="Polar residues" evidence="1">
    <location>
        <begin position="299"/>
        <end position="309"/>
    </location>
</feature>
<accession>A0A9E7FSP4</accession>
<keyword evidence="3" id="KW-1185">Reference proteome</keyword>
<evidence type="ECO:0000313" key="2">
    <source>
        <dbReference type="EMBL" id="URE01275.1"/>
    </source>
</evidence>
<reference evidence="2" key="1">
    <citation type="submission" date="2022-05" db="EMBL/GenBank/DDBJ databases">
        <title>The Musa troglodytarum L. genome provides insights into the mechanism of non-climacteric behaviour and enrichment of carotenoids.</title>
        <authorList>
            <person name="Wang J."/>
        </authorList>
    </citation>
    <scope>NUCLEOTIDE SEQUENCE</scope>
    <source>
        <tissue evidence="2">Leaf</tissue>
    </source>
</reference>
<dbReference type="PANTHER" id="PTHR40836:SF4">
    <property type="entry name" value="RB1-INDUCIBLE COILED-COIL PROTEIN"/>
    <property type="match status" value="1"/>
</dbReference>
<gene>
    <name evidence="2" type="ORF">MUK42_27713</name>
</gene>
<dbReference type="Proteomes" id="UP001055439">
    <property type="component" value="Chromosome 5"/>
</dbReference>
<feature type="region of interest" description="Disordered" evidence="1">
    <location>
        <begin position="283"/>
        <end position="309"/>
    </location>
</feature>
<evidence type="ECO:0000313" key="3">
    <source>
        <dbReference type="Proteomes" id="UP001055439"/>
    </source>
</evidence>
<dbReference type="AlphaFoldDB" id="A0A9E7FSP4"/>
<feature type="compositionally biased region" description="Basic and acidic residues" evidence="1">
    <location>
        <begin position="283"/>
        <end position="298"/>
    </location>
</feature>
<evidence type="ECO:0000256" key="1">
    <source>
        <dbReference type="SAM" id="MobiDB-lite"/>
    </source>
</evidence>
<sequence length="309" mass="34928">MRKTRIEISGYLLSQINFKEGPFRLRFRSIVVVRSLRCDLQTALVILEASLISKLCSISILNNIEEIRNKKEELPIPATQRSACSPHKYLFEVETSSRRDLQVIMRAEMRASVKETMICLSFVTEQSPRHDLCTDHKSLSTVYCTQKLAVFRGELTNNIGSSRSGRCFHAETKADSSRLRRGGVILGQLSSVEASASDSGRRIRKKFVFLCSPAGIEAPRNSLEFPMKIYQSFQVVHKEILHGNDTNKLIAEEIPQITKDRCNRPSVVAQLMDALPSDVKPLLHAEQLNDEKGPRKEPSTTNQQRPHLP</sequence>